<proteinExistence type="predicted"/>
<feature type="transmembrane region" description="Helical" evidence="2">
    <location>
        <begin position="352"/>
        <end position="373"/>
    </location>
</feature>
<sequence length="705" mass="76351">MTVTTSTSTPVADQGPQTASSSTPARKFRSEVQALRALAVLLVLVYHIDPEVLPGGYIGVDVFFVISGFLITGHLWREASRTGGVSLKKFWAARARRILPASIVTTVGTIAVALVLLPRSLVETWWQQALASVLYVENWALARDAVDYQAASSAPTAFQHFWSLGVEEQFYLVWPLLVVLAVVLWGRARRVAAQPDPQVLRGLLLVLFSLVAVASFVWGVRQSMAGDPVAYYSTLTRMWELAAGGILALVVRDTTRFAPLRNTLAIFGVATIVVAACVLDGGTPFPGTAALLPTLGACAVIAAGRTVGPGSMRAIFETWAVQRVGDISYSLYLWHFPVIVFFGIHTGRDPGVTDVLAIVAVSFALAVASYTLVEQPVRTSQWFRADGRMLLAALLAMVLTAGIALTLPLRDRATNEQWDQNASMISGQEAERVQEALRTGYVPFVDGDTAMKPNPLKAGFDKGDTLGSCLGSAAGAYAEPCEYGETENPKATVAVVGDSHAGVLAGPVVTVAKERGWRVVTYLHGSCPYTADRRDSGDQGLIDGCYESNQRTREDLRELDPDLVVTTYLERTTFEGRPEEQEPGAAGLAEVWNELTDRGTRVVVVRDNPLARSDVMECVSDNYENPEKCGRPRAEALAGRDVVPAAAELAPQAEVVDLSERFCDDTVCPAVIGNVLVYRDDHHVTRTYMAQLADDMREILPKQAR</sequence>
<dbReference type="GO" id="GO:0016747">
    <property type="term" value="F:acyltransferase activity, transferring groups other than amino-acyl groups"/>
    <property type="evidence" value="ECO:0007669"/>
    <property type="project" value="InterPro"/>
</dbReference>
<dbReference type="PANTHER" id="PTHR23028:SF53">
    <property type="entry name" value="ACYL_TRANSF_3 DOMAIN-CONTAINING PROTEIN"/>
    <property type="match status" value="1"/>
</dbReference>
<feature type="transmembrane region" description="Helical" evidence="2">
    <location>
        <begin position="289"/>
        <end position="308"/>
    </location>
</feature>
<evidence type="ECO:0000256" key="1">
    <source>
        <dbReference type="SAM" id="MobiDB-lite"/>
    </source>
</evidence>
<feature type="domain" description="SGNH" evidence="4">
    <location>
        <begin position="469"/>
        <end position="696"/>
    </location>
</feature>
<reference evidence="5 6" key="1">
    <citation type="submission" date="2020-07" db="EMBL/GenBank/DDBJ databases">
        <title>Sequencing the genomes of 1000 actinobacteria strains.</title>
        <authorList>
            <person name="Klenk H.-P."/>
        </authorList>
    </citation>
    <scope>NUCLEOTIDE SEQUENCE [LARGE SCALE GENOMIC DNA]</scope>
    <source>
        <strain evidence="5 6">DSM 44121</strain>
    </source>
</reference>
<dbReference type="PANTHER" id="PTHR23028">
    <property type="entry name" value="ACETYLTRANSFERASE"/>
    <property type="match status" value="1"/>
</dbReference>
<keyword evidence="2" id="KW-1133">Transmembrane helix</keyword>
<comment type="caution">
    <text evidence="5">The sequence shown here is derived from an EMBL/GenBank/DDBJ whole genome shotgun (WGS) entry which is preliminary data.</text>
</comment>
<feature type="region of interest" description="Disordered" evidence="1">
    <location>
        <begin position="1"/>
        <end position="25"/>
    </location>
</feature>
<feature type="domain" description="Acyltransferase 3" evidence="3">
    <location>
        <begin position="32"/>
        <end position="369"/>
    </location>
</feature>
<feature type="transmembrane region" description="Helical" evidence="2">
    <location>
        <begin position="97"/>
        <end position="117"/>
    </location>
</feature>
<dbReference type="GO" id="GO:0016020">
    <property type="term" value="C:membrane"/>
    <property type="evidence" value="ECO:0007669"/>
    <property type="project" value="TreeGrafter"/>
</dbReference>
<feature type="transmembrane region" description="Helical" evidence="2">
    <location>
        <begin position="230"/>
        <end position="251"/>
    </location>
</feature>
<protein>
    <submittedName>
        <fullName evidence="5">Peptidoglycan/LPS O-acetylase OafA/YrhL</fullName>
    </submittedName>
</protein>
<evidence type="ECO:0000313" key="6">
    <source>
        <dbReference type="Proteomes" id="UP000540568"/>
    </source>
</evidence>
<keyword evidence="2" id="KW-0812">Transmembrane</keyword>
<feature type="transmembrane region" description="Helical" evidence="2">
    <location>
        <begin position="54"/>
        <end position="76"/>
    </location>
</feature>
<evidence type="ECO:0000313" key="5">
    <source>
        <dbReference type="EMBL" id="MBA8809989.1"/>
    </source>
</evidence>
<feature type="transmembrane region" description="Helical" evidence="2">
    <location>
        <begin position="170"/>
        <end position="187"/>
    </location>
</feature>
<organism evidence="5 6">
    <name type="scientific">Promicromonospora sukumoe</name>
    <dbReference type="NCBI Taxonomy" id="88382"/>
    <lineage>
        <taxon>Bacteria</taxon>
        <taxon>Bacillati</taxon>
        <taxon>Actinomycetota</taxon>
        <taxon>Actinomycetes</taxon>
        <taxon>Micrococcales</taxon>
        <taxon>Promicromonosporaceae</taxon>
        <taxon>Promicromonospora</taxon>
    </lineage>
</organism>
<feature type="transmembrane region" description="Helical" evidence="2">
    <location>
        <begin position="385"/>
        <end position="407"/>
    </location>
</feature>
<feature type="compositionally biased region" description="Polar residues" evidence="1">
    <location>
        <begin position="1"/>
        <end position="24"/>
    </location>
</feature>
<keyword evidence="6" id="KW-1185">Reference proteome</keyword>
<dbReference type="GO" id="GO:0009103">
    <property type="term" value="P:lipopolysaccharide biosynthetic process"/>
    <property type="evidence" value="ECO:0007669"/>
    <property type="project" value="TreeGrafter"/>
</dbReference>
<dbReference type="Proteomes" id="UP000540568">
    <property type="component" value="Unassembled WGS sequence"/>
</dbReference>
<dbReference type="Pfam" id="PF01757">
    <property type="entry name" value="Acyl_transf_3"/>
    <property type="match status" value="1"/>
</dbReference>
<evidence type="ECO:0000259" key="3">
    <source>
        <dbReference type="Pfam" id="PF01757"/>
    </source>
</evidence>
<feature type="transmembrane region" description="Helical" evidence="2">
    <location>
        <begin position="199"/>
        <end position="218"/>
    </location>
</feature>
<dbReference type="InterPro" id="IPR050879">
    <property type="entry name" value="Acyltransferase_3"/>
</dbReference>
<dbReference type="AlphaFoldDB" id="A0A7W3JBZ0"/>
<dbReference type="Pfam" id="PF19040">
    <property type="entry name" value="SGNH"/>
    <property type="match status" value="1"/>
</dbReference>
<gene>
    <name evidence="5" type="ORF">FHX71_003965</name>
</gene>
<name>A0A7W3JBZ0_9MICO</name>
<dbReference type="RefSeq" id="WP_182619162.1">
    <property type="nucleotide sequence ID" value="NZ_BAAATF010000004.1"/>
</dbReference>
<keyword evidence="2" id="KW-0472">Membrane</keyword>
<accession>A0A7W3JBZ0</accession>
<dbReference type="InterPro" id="IPR002656">
    <property type="entry name" value="Acyl_transf_3_dom"/>
</dbReference>
<dbReference type="InterPro" id="IPR043968">
    <property type="entry name" value="SGNH"/>
</dbReference>
<feature type="transmembrane region" description="Helical" evidence="2">
    <location>
        <begin position="263"/>
        <end position="283"/>
    </location>
</feature>
<feature type="transmembrane region" description="Helical" evidence="2">
    <location>
        <begin position="329"/>
        <end position="346"/>
    </location>
</feature>
<evidence type="ECO:0000259" key="4">
    <source>
        <dbReference type="Pfam" id="PF19040"/>
    </source>
</evidence>
<dbReference type="EMBL" id="JACGWV010000002">
    <property type="protein sequence ID" value="MBA8809989.1"/>
    <property type="molecule type" value="Genomic_DNA"/>
</dbReference>
<evidence type="ECO:0000256" key="2">
    <source>
        <dbReference type="SAM" id="Phobius"/>
    </source>
</evidence>